<dbReference type="VEuPathDB" id="TrichDB:TVAG_295040"/>
<dbReference type="Proteomes" id="UP000001542">
    <property type="component" value="Unassembled WGS sequence"/>
</dbReference>
<dbReference type="RefSeq" id="XP_001579838.1">
    <property type="nucleotide sequence ID" value="XM_001579788.1"/>
</dbReference>
<keyword evidence="2" id="KW-1185">Reference proteome</keyword>
<dbReference type="VEuPathDB" id="TrichDB:TVAGG3_0273610"/>
<sequence length="279" mass="31604">MMVLEAARLTTFQKGCNILQASQWYDFTTNESGAAIYFNPTDKDSNIWIKCCYFERCFVPEGNDGAMFISCNTIDLNCVAASDIAAKQNQFGTIEAVKRKKFTCKFISTYKSGMLSSCPVGESNNILCKLGLFLWETANITHSEVSGDGCCLTPQDLSNTVIKFTHFLNSKADICIPLRRSISSKKIIEKVNFVNLTSTTAVIMMESQWVCNTINIQNCRGPIFKMAVVKTFVTINDFYFDFSFSDYPGISVNKKFQTDSYLIPISDNFLYNRYRWNLN</sequence>
<evidence type="ECO:0000313" key="2">
    <source>
        <dbReference type="Proteomes" id="UP000001542"/>
    </source>
</evidence>
<organism evidence="1 2">
    <name type="scientific">Trichomonas vaginalis (strain ATCC PRA-98 / G3)</name>
    <dbReference type="NCBI Taxonomy" id="412133"/>
    <lineage>
        <taxon>Eukaryota</taxon>
        <taxon>Metamonada</taxon>
        <taxon>Parabasalia</taxon>
        <taxon>Trichomonadida</taxon>
        <taxon>Trichomonadidae</taxon>
        <taxon>Trichomonas</taxon>
    </lineage>
</organism>
<reference evidence="1" key="2">
    <citation type="journal article" date="2007" name="Science">
        <title>Draft genome sequence of the sexually transmitted pathogen Trichomonas vaginalis.</title>
        <authorList>
            <person name="Carlton J.M."/>
            <person name="Hirt R.P."/>
            <person name="Silva J.C."/>
            <person name="Delcher A.L."/>
            <person name="Schatz M."/>
            <person name="Zhao Q."/>
            <person name="Wortman J.R."/>
            <person name="Bidwell S.L."/>
            <person name="Alsmark U.C.M."/>
            <person name="Besteiro S."/>
            <person name="Sicheritz-Ponten T."/>
            <person name="Noel C.J."/>
            <person name="Dacks J.B."/>
            <person name="Foster P.G."/>
            <person name="Simillion C."/>
            <person name="Van de Peer Y."/>
            <person name="Miranda-Saavedra D."/>
            <person name="Barton G.J."/>
            <person name="Westrop G.D."/>
            <person name="Mueller S."/>
            <person name="Dessi D."/>
            <person name="Fiori P.L."/>
            <person name="Ren Q."/>
            <person name="Paulsen I."/>
            <person name="Zhang H."/>
            <person name="Bastida-Corcuera F.D."/>
            <person name="Simoes-Barbosa A."/>
            <person name="Brown M.T."/>
            <person name="Hayes R.D."/>
            <person name="Mukherjee M."/>
            <person name="Okumura C.Y."/>
            <person name="Schneider R."/>
            <person name="Smith A.J."/>
            <person name="Vanacova S."/>
            <person name="Villalvazo M."/>
            <person name="Haas B.J."/>
            <person name="Pertea M."/>
            <person name="Feldblyum T.V."/>
            <person name="Utterback T.R."/>
            <person name="Shu C.L."/>
            <person name="Osoegawa K."/>
            <person name="de Jong P.J."/>
            <person name="Hrdy I."/>
            <person name="Horvathova L."/>
            <person name="Zubacova Z."/>
            <person name="Dolezal P."/>
            <person name="Malik S.B."/>
            <person name="Logsdon J.M. Jr."/>
            <person name="Henze K."/>
            <person name="Gupta A."/>
            <person name="Wang C.C."/>
            <person name="Dunne R.L."/>
            <person name="Upcroft J.A."/>
            <person name="Upcroft P."/>
            <person name="White O."/>
            <person name="Salzberg S.L."/>
            <person name="Tang P."/>
            <person name="Chiu C.-H."/>
            <person name="Lee Y.-S."/>
            <person name="Embley T.M."/>
            <person name="Coombs G.H."/>
            <person name="Mottram J.C."/>
            <person name="Tachezy J."/>
            <person name="Fraser-Liggett C.M."/>
            <person name="Johnson P.J."/>
        </authorList>
    </citation>
    <scope>NUCLEOTIDE SEQUENCE [LARGE SCALE GENOMIC DNA]</scope>
    <source>
        <strain evidence="1">G3</strain>
    </source>
</reference>
<dbReference type="EMBL" id="DS113214">
    <property type="protein sequence ID" value="EAY18852.1"/>
    <property type="molecule type" value="Genomic_DNA"/>
</dbReference>
<accession>A2DL61</accession>
<gene>
    <name evidence="1" type="ORF">TVAG_295040</name>
</gene>
<dbReference type="AlphaFoldDB" id="A2DL61"/>
<dbReference type="InParanoid" id="A2DL61"/>
<name>A2DL61_TRIV3</name>
<evidence type="ECO:0000313" key="1">
    <source>
        <dbReference type="EMBL" id="EAY18852.1"/>
    </source>
</evidence>
<protein>
    <submittedName>
        <fullName evidence="1">Uncharacterized protein</fullName>
    </submittedName>
</protein>
<dbReference type="KEGG" id="tva:5464368"/>
<reference evidence="1" key="1">
    <citation type="submission" date="2006-10" db="EMBL/GenBank/DDBJ databases">
        <authorList>
            <person name="Amadeo P."/>
            <person name="Zhao Q."/>
            <person name="Wortman J."/>
            <person name="Fraser-Liggett C."/>
            <person name="Carlton J."/>
        </authorList>
    </citation>
    <scope>NUCLEOTIDE SEQUENCE</scope>
    <source>
        <strain evidence="1">G3</strain>
    </source>
</reference>
<proteinExistence type="predicted"/>